<organism evidence="1 2">
    <name type="scientific">Dovyalis caffra</name>
    <dbReference type="NCBI Taxonomy" id="77055"/>
    <lineage>
        <taxon>Eukaryota</taxon>
        <taxon>Viridiplantae</taxon>
        <taxon>Streptophyta</taxon>
        <taxon>Embryophyta</taxon>
        <taxon>Tracheophyta</taxon>
        <taxon>Spermatophyta</taxon>
        <taxon>Magnoliopsida</taxon>
        <taxon>eudicotyledons</taxon>
        <taxon>Gunneridae</taxon>
        <taxon>Pentapetalae</taxon>
        <taxon>rosids</taxon>
        <taxon>fabids</taxon>
        <taxon>Malpighiales</taxon>
        <taxon>Salicaceae</taxon>
        <taxon>Flacourtieae</taxon>
        <taxon>Dovyalis</taxon>
    </lineage>
</organism>
<keyword evidence="2" id="KW-1185">Reference proteome</keyword>
<dbReference type="Proteomes" id="UP001314170">
    <property type="component" value="Unassembled WGS sequence"/>
</dbReference>
<reference evidence="1 2" key="1">
    <citation type="submission" date="2024-01" db="EMBL/GenBank/DDBJ databases">
        <authorList>
            <person name="Waweru B."/>
        </authorList>
    </citation>
    <scope>NUCLEOTIDE SEQUENCE [LARGE SCALE GENOMIC DNA]</scope>
</reference>
<evidence type="ECO:0000313" key="1">
    <source>
        <dbReference type="EMBL" id="CAK7329542.1"/>
    </source>
</evidence>
<name>A0AAV1R952_9ROSI</name>
<gene>
    <name evidence="1" type="ORF">DCAF_LOCUS7297</name>
</gene>
<dbReference type="GO" id="GO:0017056">
    <property type="term" value="F:structural constituent of nuclear pore"/>
    <property type="evidence" value="ECO:0007669"/>
    <property type="project" value="InterPro"/>
</dbReference>
<proteinExistence type="predicted"/>
<protein>
    <submittedName>
        <fullName evidence="1">Uncharacterized protein</fullName>
    </submittedName>
</protein>
<accession>A0AAV1R952</accession>
<dbReference type="EMBL" id="CAWUPB010000913">
    <property type="protein sequence ID" value="CAK7329542.1"/>
    <property type="molecule type" value="Genomic_DNA"/>
</dbReference>
<dbReference type="GO" id="GO:0006606">
    <property type="term" value="P:protein import into nucleus"/>
    <property type="evidence" value="ECO:0007669"/>
    <property type="project" value="TreeGrafter"/>
</dbReference>
<dbReference type="GO" id="GO:0044611">
    <property type="term" value="C:nuclear pore inner ring"/>
    <property type="evidence" value="ECO:0007669"/>
    <property type="project" value="TreeGrafter"/>
</dbReference>
<dbReference type="PANTHER" id="PTHR31431:SF1">
    <property type="entry name" value="NUCLEOPORIN NUP188"/>
    <property type="match status" value="1"/>
</dbReference>
<evidence type="ECO:0000313" key="2">
    <source>
        <dbReference type="Proteomes" id="UP001314170"/>
    </source>
</evidence>
<dbReference type="GO" id="GO:0006405">
    <property type="term" value="P:RNA export from nucleus"/>
    <property type="evidence" value="ECO:0007669"/>
    <property type="project" value="TreeGrafter"/>
</dbReference>
<sequence length="1750" mass="195161">MMPLGAVYVGISSKEENFVRDEAVKLISDGLEQKLISLLQDLLSSSHPEQMDVDIFTLWAEGTLIEDNLVLDILFLLYYESLCTCNGETWKKLCLLYKGILSGLYNFEKLAISAEALKSSYHARIQLLLILIETLDLENLLQLVHDEVPFRQGAPVFSVTDIQQMDVLISSFVTLETREAGLLILAWAVCLCLISSLPGSEENSVLMDIDHVGYVRQAFEGASLSIFVDILESELLKESDGPVAGYRSVLRTFISAFIASYEINLQSEDSTLNLILDILCKIYRGEESLCIQFWDKESFIDGPIRCLLCNLEGDFPFRTAEFVRLLSALCEGSWPAECVYNFLDKSVGVSSLFEITSESLVDRASQVVETQLPLNVPGTESLLIPSKTRGHVLKFIGGNTALVRWEYAQSGLLVLLLRLANELYLESNEEVFLTFDLLSRLVSFNTAITFPLMEIGNTFYLQAAGVNEQMEKSFWVVEVICAVIKKSSSNSGNAAVMSMGLCTTLSMEREGGHGVQWERGLKFAGLAVNNWFKLVEARLENDLVLALVVFSLQYILVNHEYWKYKVKHVRWEVTLKVLEVMKTCITSVLSSEKLAMVIHDILLHDSSIHNALFHLVCTTRQTLENLYVSRLVELEEIEGFQLAISSALDIIYTMLSKFCKDISPSLPVFHLSVLSSTTKPIPVVAAAISLISYSHSPAIQVGAAKVLSMLFTTADYMQPYLSGNVCFGLDDKQIADMRHSIKKTLVKQLDWNEDLFVATVNLLTSAARYQPAYLLVIFSLKEDTEVQLSNSGGTKQPINEPSNDSQCSNKSGLLDALMQYVERSNEFIDSNPHILFTVLDFLKALWQGAVNYVSILECLKSSGKFWKQLSNCISSVARLKASSFEYVTETQSQSLAFKYQCQSTILEMMAHEMFLKKKLLHAESIIKEMSESKEGNEKASSTENSKSANGCELKDILSSWCDRSIFSNLINLYASCEYDNEISYRAKVAASLFIVHAMVKIVTSNAGSLSVSLVEKIQITFKQLSCQLAFSELLAQYSQQGYSEGKELKVLILNDLYYHLQGELEGRKIGPGPFKELSQYLVESNCLLSYQHKYGDEPYGNAKDIHLYDLMRIQLDMGLNMWDYTNWKDSKAIAQTMLECFQDANSMVLLAFSKLSALKALLTALIMWEDNSPENKASTEGKIPDRLCFSCIDNICKSFRTTVELLAPVLDASDEILDILGAEAELILHLMRSAQSNLPFSVSILVLKTSCSGLKLLSNFRSSVTGVNKTVKFLLMLLLFSLEISNTSDKESEDFAEVSNVCLGLLPILCNCITATEHCSLSLATIDLVLRCFLTPNTWFPIIQKHLQLPHVILKVHDKSSFSFVPITLKFLLTLARVRGGAEMLLSAGFFSSLRALFAHSSDVGPPTVMTNDSGFLKSSDKTEKPQSIWGLGLAVIVALVHSLGDTSSYNDILDSVIPYVFSEKADLISYCLSAPDFPSDSHDKKRPRAQRTQTSLSALKETEHTLMLMCALAKHWRSWVKVMKEMDSELREKKELECCKKPSFLNSRNGWFALSPLFGASKPKSSAFSANVTANVIKGQSTETTNPVSPTYFSDLVALQIYRIAFLLLKYLSMEAEGAAKRSEEVGFVDLAQIPELPMPEILHGLQDQAAAIVSELCGSNKSKHMNPEIQSVCLLLLQIMEMALYLELYVLQICGIRPVLGRVEDFSKEVKLLLKAIEGHAFLKASVTSLRHIISLVYPGLLQTEGFL</sequence>
<dbReference type="PANTHER" id="PTHR31431">
    <property type="entry name" value="NUCLEOPORIN NUP188 HOMOLOG"/>
    <property type="match status" value="1"/>
</dbReference>
<comment type="caution">
    <text evidence="1">The sequence shown here is derived from an EMBL/GenBank/DDBJ whole genome shotgun (WGS) entry which is preliminary data.</text>
</comment>
<dbReference type="InterPro" id="IPR044840">
    <property type="entry name" value="Nup188"/>
</dbReference>